<dbReference type="RefSeq" id="WP_160595022.1">
    <property type="nucleotide sequence ID" value="NZ_WTYI01000001.1"/>
</dbReference>
<feature type="signal peptide" evidence="1">
    <location>
        <begin position="1"/>
        <end position="20"/>
    </location>
</feature>
<dbReference type="PROSITE" id="PS51257">
    <property type="entry name" value="PROKAR_LIPOPROTEIN"/>
    <property type="match status" value="1"/>
</dbReference>
<sequence length="165" mass="17396">MRWIIAIAPLVLAACGPTPAQKAAADARAVAEVEANQEPPPEELALGVITFADVENADMFGAGCNVLPNSGSAGGIAIAVAQSDAGYFKRENEIIRMAADAGSKELPYLGREKYSGLAYSMRLEIDEDAGKQSGDETIDYPSVLTIRDAQDRVVYRESGTTQCGA</sequence>
<proteinExistence type="predicted"/>
<comment type="caution">
    <text evidence="2">The sequence shown here is derived from an EMBL/GenBank/DDBJ whole genome shotgun (WGS) entry which is preliminary data.</text>
</comment>
<organism evidence="2 3">
    <name type="scientific">Qipengyuania aquimaris</name>
    <dbReference type="NCBI Taxonomy" id="255984"/>
    <lineage>
        <taxon>Bacteria</taxon>
        <taxon>Pseudomonadati</taxon>
        <taxon>Pseudomonadota</taxon>
        <taxon>Alphaproteobacteria</taxon>
        <taxon>Sphingomonadales</taxon>
        <taxon>Erythrobacteraceae</taxon>
        <taxon>Qipengyuania</taxon>
    </lineage>
</organism>
<gene>
    <name evidence="2" type="ORF">GRI34_05085</name>
</gene>
<dbReference type="OrthoDB" id="7504757at2"/>
<evidence type="ECO:0000256" key="1">
    <source>
        <dbReference type="SAM" id="SignalP"/>
    </source>
</evidence>
<dbReference type="EMBL" id="WTYI01000001">
    <property type="protein sequence ID" value="MXO95795.1"/>
    <property type="molecule type" value="Genomic_DNA"/>
</dbReference>
<reference evidence="2 3" key="1">
    <citation type="submission" date="2019-12" db="EMBL/GenBank/DDBJ databases">
        <title>Genomic-based taxomic classification of the family Erythrobacteraceae.</title>
        <authorList>
            <person name="Xu L."/>
        </authorList>
    </citation>
    <scope>NUCLEOTIDE SEQUENCE [LARGE SCALE GENOMIC DNA]</scope>
    <source>
        <strain evidence="2 3">JCM 12189</strain>
    </source>
</reference>
<keyword evidence="1" id="KW-0732">Signal</keyword>
<name>A0A6I4TIN9_9SPHN</name>
<dbReference type="AlphaFoldDB" id="A0A6I4TIN9"/>
<feature type="chain" id="PRO_5026300612" evidence="1">
    <location>
        <begin position="21"/>
        <end position="165"/>
    </location>
</feature>
<evidence type="ECO:0000313" key="3">
    <source>
        <dbReference type="Proteomes" id="UP000432727"/>
    </source>
</evidence>
<evidence type="ECO:0000313" key="2">
    <source>
        <dbReference type="EMBL" id="MXO95795.1"/>
    </source>
</evidence>
<protein>
    <submittedName>
        <fullName evidence="2">Uncharacterized protein</fullName>
    </submittedName>
</protein>
<accession>A0A6I4TIN9</accession>
<dbReference type="Proteomes" id="UP000432727">
    <property type="component" value="Unassembled WGS sequence"/>
</dbReference>
<keyword evidence="3" id="KW-1185">Reference proteome</keyword>